<reference evidence="1 2" key="1">
    <citation type="submission" date="2024-09" db="EMBL/GenBank/DDBJ databases">
        <authorList>
            <person name="Sun Q."/>
            <person name="Mori K."/>
        </authorList>
    </citation>
    <scope>NUCLEOTIDE SEQUENCE [LARGE SCALE GENOMIC DNA]</scope>
    <source>
        <strain evidence="1 2">CECT 9424</strain>
    </source>
</reference>
<evidence type="ECO:0000313" key="1">
    <source>
        <dbReference type="EMBL" id="MFB9151299.1"/>
    </source>
</evidence>
<accession>A0ABV5I4V0</accession>
<sequence length="159" mass="18133">MAVITLSAAAAIAGIVSLVIVVSDKSLDQMSAEEKFETLRKAMNKAAETHPRVAKFNGWYCFCDKRDFDRVEVKGGVFSLYPKKIATNRRCVYFRPRDGFFSNDWLYMTTESPNGREIKKGPDPISTDECWKIFQDGYKDSDGTLAMRRRVMEDTIHIT</sequence>
<gene>
    <name evidence="1" type="ORF">ACFFU4_16225</name>
</gene>
<dbReference type="Proteomes" id="UP001589670">
    <property type="component" value="Unassembled WGS sequence"/>
</dbReference>
<keyword evidence="2" id="KW-1185">Reference proteome</keyword>
<dbReference type="RefSeq" id="WP_377070891.1">
    <property type="nucleotide sequence ID" value="NZ_JBHMEC010000027.1"/>
</dbReference>
<name>A0ABV5I4V0_9RHOB</name>
<evidence type="ECO:0000313" key="2">
    <source>
        <dbReference type="Proteomes" id="UP001589670"/>
    </source>
</evidence>
<comment type="caution">
    <text evidence="1">The sequence shown here is derived from an EMBL/GenBank/DDBJ whole genome shotgun (WGS) entry which is preliminary data.</text>
</comment>
<protein>
    <submittedName>
        <fullName evidence="1">Uncharacterized protein</fullName>
    </submittedName>
</protein>
<organism evidence="1 2">
    <name type="scientific">Roseovarius ramblicola</name>
    <dbReference type="NCBI Taxonomy" id="2022336"/>
    <lineage>
        <taxon>Bacteria</taxon>
        <taxon>Pseudomonadati</taxon>
        <taxon>Pseudomonadota</taxon>
        <taxon>Alphaproteobacteria</taxon>
        <taxon>Rhodobacterales</taxon>
        <taxon>Roseobacteraceae</taxon>
        <taxon>Roseovarius</taxon>
    </lineage>
</organism>
<dbReference type="EMBL" id="JBHMEC010000027">
    <property type="protein sequence ID" value="MFB9151299.1"/>
    <property type="molecule type" value="Genomic_DNA"/>
</dbReference>
<proteinExistence type="predicted"/>